<dbReference type="PANTHER" id="PTHR33398:SF1">
    <property type="entry name" value="SMALL RIBOSOMAL SUBUNIT PROTEIN BS20C"/>
    <property type="match status" value="1"/>
</dbReference>
<evidence type="ECO:0000256" key="1">
    <source>
        <dbReference type="ARBA" id="ARBA00003134"/>
    </source>
</evidence>
<dbReference type="GO" id="GO:0070181">
    <property type="term" value="F:small ribosomal subunit rRNA binding"/>
    <property type="evidence" value="ECO:0007669"/>
    <property type="project" value="TreeGrafter"/>
</dbReference>
<sequence length="93" mass="9802">MSKGGVTMPNIKSAKKRVKVIATKTLRNKSYNSALKTAVKKADLAIEAGAADKTEAVRAAIKKIDQATAKGILHKNTAARKKSALARKLNASA</sequence>
<dbReference type="GO" id="GO:0006412">
    <property type="term" value="P:translation"/>
    <property type="evidence" value="ECO:0007669"/>
    <property type="project" value="UniProtKB-UniRule"/>
</dbReference>
<evidence type="ECO:0000256" key="7">
    <source>
        <dbReference type="ARBA" id="ARBA00035136"/>
    </source>
</evidence>
<dbReference type="GO" id="GO:0015935">
    <property type="term" value="C:small ribosomal subunit"/>
    <property type="evidence" value="ECO:0007669"/>
    <property type="project" value="TreeGrafter"/>
</dbReference>
<evidence type="ECO:0000256" key="3">
    <source>
        <dbReference type="ARBA" id="ARBA00022730"/>
    </source>
</evidence>
<dbReference type="NCBIfam" id="TIGR00029">
    <property type="entry name" value="S20"/>
    <property type="match status" value="1"/>
</dbReference>
<dbReference type="eggNOG" id="COG0268">
    <property type="taxonomic scope" value="Bacteria"/>
</dbReference>
<comment type="similarity">
    <text evidence="2 8">Belongs to the bacterial ribosomal protein bS20 family.</text>
</comment>
<evidence type="ECO:0000256" key="4">
    <source>
        <dbReference type="ARBA" id="ARBA00022884"/>
    </source>
</evidence>
<keyword evidence="6 8" id="KW-0687">Ribonucleoprotein</keyword>
<dbReference type="Proteomes" id="UP000003490">
    <property type="component" value="Unassembled WGS sequence"/>
</dbReference>
<evidence type="ECO:0000313" key="9">
    <source>
        <dbReference type="EMBL" id="EDO60908.1"/>
    </source>
</evidence>
<dbReference type="Gene3D" id="1.20.58.110">
    <property type="entry name" value="Ribosomal protein S20"/>
    <property type="match status" value="1"/>
</dbReference>
<dbReference type="HAMAP" id="MF_00500">
    <property type="entry name" value="Ribosomal_bS20"/>
    <property type="match status" value="1"/>
</dbReference>
<evidence type="ECO:0000256" key="8">
    <source>
        <dbReference type="HAMAP-Rule" id="MF_00500"/>
    </source>
</evidence>
<dbReference type="GO" id="GO:0003735">
    <property type="term" value="F:structural constituent of ribosome"/>
    <property type="evidence" value="ECO:0007669"/>
    <property type="project" value="InterPro"/>
</dbReference>
<evidence type="ECO:0000256" key="6">
    <source>
        <dbReference type="ARBA" id="ARBA00023274"/>
    </source>
</evidence>
<gene>
    <name evidence="8 9" type="primary">rpsT</name>
    <name evidence="9" type="ORF">CLOLEP_02520</name>
</gene>
<evidence type="ECO:0000256" key="2">
    <source>
        <dbReference type="ARBA" id="ARBA00007634"/>
    </source>
</evidence>
<protein>
    <recommendedName>
        <fullName evidence="7 8">Small ribosomal subunit protein bS20</fullName>
    </recommendedName>
</protein>
<dbReference type="AlphaFoldDB" id="A7VVA7"/>
<dbReference type="PANTHER" id="PTHR33398">
    <property type="entry name" value="30S RIBOSOMAL PROTEIN S20"/>
    <property type="match status" value="1"/>
</dbReference>
<comment type="caution">
    <text evidence="9">The sequence shown here is derived from an EMBL/GenBank/DDBJ whole genome shotgun (WGS) entry which is preliminary data.</text>
</comment>
<comment type="function">
    <text evidence="1 8">Binds directly to 16S ribosomal RNA.</text>
</comment>
<name>A7VVA7_9FIRM</name>
<evidence type="ECO:0000256" key="5">
    <source>
        <dbReference type="ARBA" id="ARBA00022980"/>
    </source>
</evidence>
<keyword evidence="5 8" id="KW-0689">Ribosomal protein</keyword>
<organism evidence="9 10">
    <name type="scientific">[Clostridium] leptum DSM 753</name>
    <dbReference type="NCBI Taxonomy" id="428125"/>
    <lineage>
        <taxon>Bacteria</taxon>
        <taxon>Bacillati</taxon>
        <taxon>Bacillota</taxon>
        <taxon>Clostridia</taxon>
        <taxon>Eubacteriales</taxon>
        <taxon>Oscillospiraceae</taxon>
        <taxon>Oscillospiraceae incertae sedis</taxon>
    </lineage>
</organism>
<dbReference type="SUPFAM" id="SSF46992">
    <property type="entry name" value="Ribosomal protein S20"/>
    <property type="match status" value="1"/>
</dbReference>
<dbReference type="InterPro" id="IPR036510">
    <property type="entry name" value="Ribosomal_bS20_sf"/>
</dbReference>
<dbReference type="EMBL" id="ABCB02000019">
    <property type="protein sequence ID" value="EDO60908.1"/>
    <property type="molecule type" value="Genomic_DNA"/>
</dbReference>
<proteinExistence type="inferred from homology"/>
<reference evidence="9 10" key="2">
    <citation type="submission" date="2007-08" db="EMBL/GenBank/DDBJ databases">
        <authorList>
            <person name="Fulton L."/>
            <person name="Clifton S."/>
            <person name="Fulton B."/>
            <person name="Xu J."/>
            <person name="Minx P."/>
            <person name="Pepin K.H."/>
            <person name="Johnson M."/>
            <person name="Thiruvilangam P."/>
            <person name="Bhonagiri V."/>
            <person name="Nash W.E."/>
            <person name="Wang C."/>
            <person name="Mardis E.R."/>
            <person name="Wilson R.K."/>
        </authorList>
    </citation>
    <scope>NUCLEOTIDE SEQUENCE [LARGE SCALE GENOMIC DNA]</scope>
    <source>
        <strain evidence="9 10">DSM 753</strain>
    </source>
</reference>
<dbReference type="HOGENOM" id="CLU_160655_1_0_9"/>
<keyword evidence="4 8" id="KW-0694">RNA-binding</keyword>
<keyword evidence="3 8" id="KW-0699">rRNA-binding</keyword>
<evidence type="ECO:0000313" key="10">
    <source>
        <dbReference type="Proteomes" id="UP000003490"/>
    </source>
</evidence>
<dbReference type="FunFam" id="1.20.58.110:FF:000001">
    <property type="entry name" value="30S ribosomal protein S20"/>
    <property type="match status" value="1"/>
</dbReference>
<accession>A7VVA7</accession>
<dbReference type="GO" id="GO:0005829">
    <property type="term" value="C:cytosol"/>
    <property type="evidence" value="ECO:0007669"/>
    <property type="project" value="TreeGrafter"/>
</dbReference>
<dbReference type="Pfam" id="PF01649">
    <property type="entry name" value="Ribosomal_S20p"/>
    <property type="match status" value="1"/>
</dbReference>
<reference evidence="9 10" key="1">
    <citation type="submission" date="2007-08" db="EMBL/GenBank/DDBJ databases">
        <title>Draft genome sequence of Clostridium leptum (DSM 753).</title>
        <authorList>
            <person name="Sudarsanam P."/>
            <person name="Ley R."/>
            <person name="Guruge J."/>
            <person name="Turnbaugh P.J."/>
            <person name="Mahowald M."/>
            <person name="Liep D."/>
            <person name="Gordon J."/>
        </authorList>
    </citation>
    <scope>NUCLEOTIDE SEQUENCE [LARGE SCALE GENOMIC DNA]</scope>
    <source>
        <strain evidence="9 10">DSM 753</strain>
    </source>
</reference>
<dbReference type="InterPro" id="IPR002583">
    <property type="entry name" value="Ribosomal_bS20"/>
</dbReference>